<dbReference type="Gene3D" id="3.20.20.190">
    <property type="entry name" value="Phosphatidylinositol (PI) phosphodiesterase"/>
    <property type="match status" value="1"/>
</dbReference>
<dbReference type="GO" id="GO:0004435">
    <property type="term" value="F:phosphatidylinositol-4,5-bisphosphate phospholipase C activity"/>
    <property type="evidence" value="ECO:0007669"/>
    <property type="project" value="UniProtKB-EC"/>
</dbReference>
<feature type="domain" description="PI-PLC Y-box" evidence="11">
    <location>
        <begin position="131"/>
        <end position="233"/>
    </location>
</feature>
<dbReference type="SUPFAM" id="SSF51695">
    <property type="entry name" value="PLC-like phosphodiesterases"/>
    <property type="match status" value="1"/>
</dbReference>
<dbReference type="EMBL" id="GANP01007411">
    <property type="protein sequence ID" value="JAB77057.1"/>
    <property type="molecule type" value="mRNA"/>
</dbReference>
<keyword evidence="6 10" id="KW-0442">Lipid degradation</keyword>
<evidence type="ECO:0000256" key="10">
    <source>
        <dbReference type="RuleBase" id="RU361133"/>
    </source>
</evidence>
<sequence>QDMKQPLHKYFINSSHNTYIKGPHQWYGVASVEAYVHALNETCCKCVEVDVWPGLVVCHSVALVTPHLQLVDVLKVIGDNAFEKSPYPLIVTIENHADEDDVGKAIVEIFGEKLFYPTPNVKTETMSPCDLRFKILIRSKIKNQDSVLGHITSLVHGKNTLSIAENQTLPTVTGTSVTRAYPCRSTSTNMDPIPKWRAGIQLVALNVQALDDTALRYNWAMFANNGICGYVLRTPWNPRIKKGGN</sequence>
<keyword evidence="7 10" id="KW-0443">Lipid metabolism</keyword>
<dbReference type="InterPro" id="IPR001711">
    <property type="entry name" value="PLipase_C_Pinositol-sp_Y"/>
</dbReference>
<keyword evidence="4 10" id="KW-0378">Hydrolase</keyword>
<comment type="catalytic activity">
    <reaction evidence="1">
        <text>an N-(acyl)-sphingosylphosphoethanolamine = an N-(acyl)-sphingosyl-1,3-cyclic phosphate + ethanolamine</text>
        <dbReference type="Rhea" id="RHEA:60648"/>
        <dbReference type="ChEBI" id="CHEBI:57603"/>
        <dbReference type="ChEBI" id="CHEBI:143891"/>
        <dbReference type="ChEBI" id="CHEBI:143892"/>
    </reaction>
</comment>
<dbReference type="InterPro" id="IPR017946">
    <property type="entry name" value="PLC-like_Pdiesterase_TIM-brl"/>
</dbReference>
<dbReference type="Pfam" id="PF00388">
    <property type="entry name" value="PI-PLC-X"/>
    <property type="match status" value="1"/>
</dbReference>
<dbReference type="Pfam" id="PF00387">
    <property type="entry name" value="PI-PLC-Y"/>
    <property type="match status" value="1"/>
</dbReference>
<organism evidence="12">
    <name type="scientific">Ixodes ricinus</name>
    <name type="common">Common tick</name>
    <name type="synonym">Acarus ricinus</name>
    <dbReference type="NCBI Taxonomy" id="34613"/>
    <lineage>
        <taxon>Eukaryota</taxon>
        <taxon>Metazoa</taxon>
        <taxon>Ecdysozoa</taxon>
        <taxon>Arthropoda</taxon>
        <taxon>Chelicerata</taxon>
        <taxon>Arachnida</taxon>
        <taxon>Acari</taxon>
        <taxon>Parasitiformes</taxon>
        <taxon>Ixodida</taxon>
        <taxon>Ixodoidea</taxon>
        <taxon>Ixodidae</taxon>
        <taxon>Ixodinae</taxon>
        <taxon>Ixodes</taxon>
    </lineage>
</organism>
<proteinExistence type="evidence at transcript level"/>
<evidence type="ECO:0000256" key="6">
    <source>
        <dbReference type="ARBA" id="ARBA00022963"/>
    </source>
</evidence>
<keyword evidence="9" id="KW-0456">Lyase</keyword>
<evidence type="ECO:0000256" key="8">
    <source>
        <dbReference type="ARBA" id="ARBA00023157"/>
    </source>
</evidence>
<feature type="non-terminal residue" evidence="12">
    <location>
        <position position="1"/>
    </location>
</feature>
<evidence type="ECO:0000256" key="4">
    <source>
        <dbReference type="ARBA" id="ARBA00022801"/>
    </source>
</evidence>
<accession>V5HNC2</accession>
<dbReference type="PRINTS" id="PR00390">
    <property type="entry name" value="PHPHLIPASEC"/>
</dbReference>
<dbReference type="InterPro" id="IPR000909">
    <property type="entry name" value="PLipase_C_PInositol-sp_X_dom"/>
</dbReference>
<keyword evidence="8" id="KW-1015">Disulfide bond</keyword>
<keyword evidence="5" id="KW-0460">Magnesium</keyword>
<dbReference type="SMART" id="SM00148">
    <property type="entry name" value="PLCXc"/>
    <property type="match status" value="1"/>
</dbReference>
<dbReference type="PROSITE" id="PS50008">
    <property type="entry name" value="PIPLC_Y_DOMAIN"/>
    <property type="match status" value="1"/>
</dbReference>
<dbReference type="PROSITE" id="PS50007">
    <property type="entry name" value="PIPLC_X_DOMAIN"/>
    <property type="match status" value="1"/>
</dbReference>
<evidence type="ECO:0000256" key="7">
    <source>
        <dbReference type="ARBA" id="ARBA00023098"/>
    </source>
</evidence>
<dbReference type="PANTHER" id="PTHR10336">
    <property type="entry name" value="PHOSPHOINOSITIDE-SPECIFIC PHOSPHOLIPASE C FAMILY PROTEIN"/>
    <property type="match status" value="1"/>
</dbReference>
<evidence type="ECO:0000313" key="12">
    <source>
        <dbReference type="EMBL" id="JAB77057.1"/>
    </source>
</evidence>
<dbReference type="PANTHER" id="PTHR10336:SF36">
    <property type="entry name" value="1-PHOSPHATIDYLINOSITOL 4,5-BISPHOSPHATE PHOSPHODIESTERASE BETA-4"/>
    <property type="match status" value="1"/>
</dbReference>
<reference evidence="12" key="1">
    <citation type="journal article" date="2015" name="Sci. Rep.">
        <title>Tissue- and time-dependent transcription in Ixodes ricinus salivary glands and midguts when blood feeding on the vertebrate host.</title>
        <authorList>
            <person name="Kotsyfakis M."/>
            <person name="Schwarz A."/>
            <person name="Erhart J."/>
            <person name="Ribeiro J.M."/>
        </authorList>
    </citation>
    <scope>NUCLEOTIDE SEQUENCE</scope>
    <source>
        <tissue evidence="12">Salivary gland and midgut</tissue>
    </source>
</reference>
<dbReference type="CDD" id="cd08558">
    <property type="entry name" value="PI-PLCc_eukaryota"/>
    <property type="match status" value="1"/>
</dbReference>
<evidence type="ECO:0000256" key="5">
    <source>
        <dbReference type="ARBA" id="ARBA00022842"/>
    </source>
</evidence>
<name>V5HNC2_IXORI</name>
<dbReference type="EC" id="3.1.4.11" evidence="2 10"/>
<evidence type="ECO:0000256" key="9">
    <source>
        <dbReference type="ARBA" id="ARBA00023239"/>
    </source>
</evidence>
<dbReference type="GO" id="GO:0016829">
    <property type="term" value="F:lyase activity"/>
    <property type="evidence" value="ECO:0007669"/>
    <property type="project" value="UniProtKB-KW"/>
</dbReference>
<dbReference type="GO" id="GO:0035556">
    <property type="term" value="P:intracellular signal transduction"/>
    <property type="evidence" value="ECO:0007669"/>
    <property type="project" value="InterPro"/>
</dbReference>
<dbReference type="GO" id="GO:0016042">
    <property type="term" value="P:lipid catabolic process"/>
    <property type="evidence" value="ECO:0007669"/>
    <property type="project" value="UniProtKB-KW"/>
</dbReference>
<protein>
    <recommendedName>
        <fullName evidence="2 10">Phosphoinositide phospholipase C</fullName>
        <ecNumber evidence="2 10">3.1.4.11</ecNumber>
    </recommendedName>
</protein>
<keyword evidence="3" id="KW-0479">Metal-binding</keyword>
<evidence type="ECO:0000256" key="2">
    <source>
        <dbReference type="ARBA" id="ARBA00012368"/>
    </source>
</evidence>
<dbReference type="SMART" id="SM00149">
    <property type="entry name" value="PLCYc"/>
    <property type="match status" value="1"/>
</dbReference>
<dbReference type="AlphaFoldDB" id="V5HNC2"/>
<evidence type="ECO:0000256" key="3">
    <source>
        <dbReference type="ARBA" id="ARBA00022723"/>
    </source>
</evidence>
<dbReference type="InterPro" id="IPR001192">
    <property type="entry name" value="PI-PLC_fam"/>
</dbReference>
<comment type="catalytic activity">
    <reaction evidence="10">
        <text>a 1,2-diacyl-sn-glycero-3-phospho-(1D-myo-inositol-4,5-bisphosphate) + H2O = 1D-myo-inositol 1,4,5-trisphosphate + a 1,2-diacyl-sn-glycerol + H(+)</text>
        <dbReference type="Rhea" id="RHEA:33179"/>
        <dbReference type="ChEBI" id="CHEBI:15377"/>
        <dbReference type="ChEBI" id="CHEBI:15378"/>
        <dbReference type="ChEBI" id="CHEBI:17815"/>
        <dbReference type="ChEBI" id="CHEBI:58456"/>
        <dbReference type="ChEBI" id="CHEBI:203600"/>
        <dbReference type="EC" id="3.1.4.11"/>
    </reaction>
</comment>
<evidence type="ECO:0000256" key="1">
    <source>
        <dbReference type="ARBA" id="ARBA00000110"/>
    </source>
</evidence>
<dbReference type="GO" id="GO:0046872">
    <property type="term" value="F:metal ion binding"/>
    <property type="evidence" value="ECO:0007669"/>
    <property type="project" value="UniProtKB-KW"/>
</dbReference>
<evidence type="ECO:0000259" key="11">
    <source>
        <dbReference type="PROSITE" id="PS50008"/>
    </source>
</evidence>